<dbReference type="Proteomes" id="UP000003860">
    <property type="component" value="Unassembled WGS sequence"/>
</dbReference>
<dbReference type="STRING" id="588581.Cpap_1934"/>
<reference evidence="5" key="2">
    <citation type="submission" date="2011-01" db="EMBL/GenBank/DDBJ databases">
        <title>The Non-contiguous Finished genome of Clostridium papyrosolvens.</title>
        <authorList>
            <person name="Lucas S."/>
            <person name="Copeland A."/>
            <person name="Lapidus A."/>
            <person name="Cheng J.-F."/>
            <person name="Goodwin L."/>
            <person name="Pitluck S."/>
            <person name="Misra M."/>
            <person name="Chertkov O."/>
            <person name="Detter J.C."/>
            <person name="Han C."/>
            <person name="Tapia R."/>
            <person name="Land M."/>
            <person name="Hauser L."/>
            <person name="Kyrpides N."/>
            <person name="Ivanova N."/>
            <person name="Pagani I."/>
            <person name="Mouttaki H."/>
            <person name="He Z."/>
            <person name="Zhou J."/>
            <person name="Hemme C.L."/>
            <person name="Woyke T."/>
        </authorList>
    </citation>
    <scope>NUCLEOTIDE SEQUENCE [LARGE SCALE GENOMIC DNA]</scope>
    <source>
        <strain evidence="5">DSM 2782</strain>
    </source>
</reference>
<dbReference type="InterPro" id="IPR020845">
    <property type="entry name" value="AMP-binding_CS"/>
</dbReference>
<feature type="domain" description="AMP-dependent synthetase/ligase" evidence="3">
    <location>
        <begin position="13"/>
        <end position="369"/>
    </location>
</feature>
<dbReference type="AlphaFoldDB" id="F1TDQ5"/>
<dbReference type="Gene3D" id="3.40.50.12780">
    <property type="entry name" value="N-terminal domain of ligase-like"/>
    <property type="match status" value="1"/>
</dbReference>
<evidence type="ECO:0000256" key="2">
    <source>
        <dbReference type="ARBA" id="ARBA00022598"/>
    </source>
</evidence>
<sequence length="496" mass="57068">MNSDILNFWKGHDPGRIAFEHDGYKITYNNLAGNIAKRVTYFQQIGIREFDHVALSISDQMDYIEMFLALWCINATIIPIDFQISPSNFWKIIKESDTHYLITNNIKYFNEIKRYDFQNHNLKKVVLIGENKIEVTDVNFDENKISWLAEQKNTENSGFFILFTSGTSGDSKGVVLKKESFINNVHKVISYTELQDTDILLMTLPLSYSFALSQVCAHLIVGGKIILSVNNVYNSLTLFDIKEKKVTNYSATPYFYETLVKELEAKKEAMDVGNLRFFMNAGGYINPTIIEEIVKRFSSVTFYNNYGQTEACPRISYNRFDINTTDFKGVGKPLAGVEVKILGDDGMEVENNTIGEIVYKSEDLMLGYYKKNVLDSDQYFLSGDLGYISNSNLVIVGRKDSILKINGRKVYKNYIENSIFELPYVSNVKLKKERHSIYGEYFCAYVVPKDSDDNHTIIDKIYEFCKKNFNSYERPKKIVICKEIGLSSNKKVQLRL</sequence>
<gene>
    <name evidence="5" type="ORF">Cpap_1934</name>
</gene>
<dbReference type="GO" id="GO:0031956">
    <property type="term" value="F:medium-chain fatty acid-CoA ligase activity"/>
    <property type="evidence" value="ECO:0007669"/>
    <property type="project" value="TreeGrafter"/>
</dbReference>
<name>F1TDQ5_9FIRM</name>
<evidence type="ECO:0000313" key="5">
    <source>
        <dbReference type="EMBL" id="EGD47351.1"/>
    </source>
</evidence>
<dbReference type="Pfam" id="PF00501">
    <property type="entry name" value="AMP-binding"/>
    <property type="match status" value="1"/>
</dbReference>
<dbReference type="PANTHER" id="PTHR43201">
    <property type="entry name" value="ACYL-COA SYNTHETASE"/>
    <property type="match status" value="1"/>
</dbReference>
<dbReference type="PROSITE" id="PS00455">
    <property type="entry name" value="AMP_BINDING"/>
    <property type="match status" value="1"/>
</dbReference>
<evidence type="ECO:0000259" key="3">
    <source>
        <dbReference type="Pfam" id="PF00501"/>
    </source>
</evidence>
<dbReference type="InterPro" id="IPR025110">
    <property type="entry name" value="AMP-bd_C"/>
</dbReference>
<keyword evidence="2 5" id="KW-0436">Ligase</keyword>
<dbReference type="RefSeq" id="WP_004619766.1">
    <property type="nucleotide sequence ID" value="NZ_ACXX02000008.1"/>
</dbReference>
<dbReference type="InterPro" id="IPR045851">
    <property type="entry name" value="AMP-bd_C_sf"/>
</dbReference>
<dbReference type="InterPro" id="IPR042099">
    <property type="entry name" value="ANL_N_sf"/>
</dbReference>
<dbReference type="Gene3D" id="3.30.300.30">
    <property type="match status" value="1"/>
</dbReference>
<proteinExistence type="inferred from homology"/>
<dbReference type="GO" id="GO:0006631">
    <property type="term" value="P:fatty acid metabolic process"/>
    <property type="evidence" value="ECO:0007669"/>
    <property type="project" value="TreeGrafter"/>
</dbReference>
<evidence type="ECO:0000313" key="6">
    <source>
        <dbReference type="Proteomes" id="UP000003860"/>
    </source>
</evidence>
<dbReference type="EMBL" id="ACXX02000008">
    <property type="protein sequence ID" value="EGD47351.1"/>
    <property type="molecule type" value="Genomic_DNA"/>
</dbReference>
<reference evidence="5" key="1">
    <citation type="submission" date="2009-07" db="EMBL/GenBank/DDBJ databases">
        <authorList>
            <consortium name="US DOE Joint Genome Institute (JGI-PGF)"/>
            <person name="Lucas S."/>
            <person name="Copeland A."/>
            <person name="Lapidus A."/>
            <person name="Glavina del Rio T."/>
            <person name="Tice H."/>
            <person name="Bruce D."/>
            <person name="Goodwin L."/>
            <person name="Pitluck S."/>
            <person name="Larimer F."/>
            <person name="Land M.L."/>
            <person name="Mouttaki H."/>
            <person name="He Z."/>
            <person name="Zhou J."/>
            <person name="Hemme C.L."/>
        </authorList>
    </citation>
    <scope>NUCLEOTIDE SEQUENCE</scope>
    <source>
        <strain evidence="5">DSM 2782</strain>
    </source>
</reference>
<comment type="caution">
    <text evidence="5">The sequence shown here is derived from an EMBL/GenBank/DDBJ whole genome shotgun (WGS) entry which is preliminary data.</text>
</comment>
<evidence type="ECO:0000256" key="1">
    <source>
        <dbReference type="ARBA" id="ARBA00006432"/>
    </source>
</evidence>
<dbReference type="SUPFAM" id="SSF56801">
    <property type="entry name" value="Acetyl-CoA synthetase-like"/>
    <property type="match status" value="1"/>
</dbReference>
<feature type="domain" description="AMP-binding enzyme C-terminal" evidence="4">
    <location>
        <begin position="415"/>
        <end position="491"/>
    </location>
</feature>
<evidence type="ECO:0000259" key="4">
    <source>
        <dbReference type="Pfam" id="PF13193"/>
    </source>
</evidence>
<dbReference type="CDD" id="cd04433">
    <property type="entry name" value="AFD_class_I"/>
    <property type="match status" value="1"/>
</dbReference>
<dbReference type="PANTHER" id="PTHR43201:SF5">
    <property type="entry name" value="MEDIUM-CHAIN ACYL-COA LIGASE ACSF2, MITOCHONDRIAL"/>
    <property type="match status" value="1"/>
</dbReference>
<dbReference type="Pfam" id="PF13193">
    <property type="entry name" value="AMP-binding_C"/>
    <property type="match status" value="1"/>
</dbReference>
<dbReference type="InterPro" id="IPR000873">
    <property type="entry name" value="AMP-dep_synth/lig_dom"/>
</dbReference>
<organism evidence="5 6">
    <name type="scientific">Ruminiclostridium papyrosolvens DSM 2782</name>
    <dbReference type="NCBI Taxonomy" id="588581"/>
    <lineage>
        <taxon>Bacteria</taxon>
        <taxon>Bacillati</taxon>
        <taxon>Bacillota</taxon>
        <taxon>Clostridia</taxon>
        <taxon>Eubacteriales</taxon>
        <taxon>Oscillospiraceae</taxon>
        <taxon>Ruminiclostridium</taxon>
    </lineage>
</organism>
<keyword evidence="6" id="KW-1185">Reference proteome</keyword>
<protein>
    <submittedName>
        <fullName evidence="5">AMP-dependent synthetase and ligase</fullName>
    </submittedName>
</protein>
<dbReference type="eggNOG" id="COG0318">
    <property type="taxonomic scope" value="Bacteria"/>
</dbReference>
<accession>F1TDQ5</accession>
<dbReference type="OrthoDB" id="9778383at2"/>
<comment type="similarity">
    <text evidence="1">Belongs to the ATP-dependent AMP-binding enzyme family.</text>
</comment>